<dbReference type="STRING" id="362837.SCANT_v1c05810"/>
<protein>
    <recommendedName>
        <fullName evidence="2">beta-fructofuranosidase</fullName>
        <ecNumber evidence="2">3.2.1.26</ecNumber>
    </recommendedName>
</protein>
<dbReference type="InterPro" id="IPR023296">
    <property type="entry name" value="Glyco_hydro_beta-prop_sf"/>
</dbReference>
<dbReference type="Gene3D" id="2.115.10.20">
    <property type="entry name" value="Glycosyl hydrolase domain, family 43"/>
    <property type="match status" value="1"/>
</dbReference>
<reference evidence="8 9" key="1">
    <citation type="journal article" date="2015" name="Genome Announc.">
        <title>Complete Genome Sequence of Spiroplasma cantharicola CC-1T (DSM 21588), a Bacterium Isolated from Soldier Beetle (Cantharis carolinus).</title>
        <authorList>
            <person name="Lo W.S."/>
            <person name="Liu P.Y."/>
            <person name="Kuo C.H."/>
        </authorList>
    </citation>
    <scope>NUCLEOTIDE SEQUENCE [LARGE SCALE GENOMIC DNA]</scope>
    <source>
        <strain evidence="8 9">CC-1</strain>
    </source>
</reference>
<evidence type="ECO:0000313" key="9">
    <source>
        <dbReference type="Proteomes" id="UP000063919"/>
    </source>
</evidence>
<evidence type="ECO:0000259" key="7">
    <source>
        <dbReference type="Pfam" id="PF08244"/>
    </source>
</evidence>
<dbReference type="InterPro" id="IPR013148">
    <property type="entry name" value="Glyco_hydro_32_N"/>
</dbReference>
<dbReference type="EMBL" id="CP012622">
    <property type="protein sequence ID" value="ALD66487.1"/>
    <property type="molecule type" value="Genomic_DNA"/>
</dbReference>
<dbReference type="PANTHER" id="PTHR43101:SF1">
    <property type="entry name" value="BETA-FRUCTOSIDASE"/>
    <property type="match status" value="1"/>
</dbReference>
<name>A0A0M4K1J8_9MOLU</name>
<comment type="similarity">
    <text evidence="1 5">Belongs to the glycosyl hydrolase 32 family.</text>
</comment>
<evidence type="ECO:0000256" key="1">
    <source>
        <dbReference type="ARBA" id="ARBA00009902"/>
    </source>
</evidence>
<sequence>MKWEKYSLINENHLNLFQKYHNKKIKNWYNNQFHLAGFSGSTNDPNGLVFYKDQYFIFMQNCPFSIQHYNKSWALYTTKDFINYVYEGLTLIPSTDYDKNGVFSGSARVNKNGEMEIYYTGNVKFNDLERTSYTLKALIDLKEKVVSKELLFECDLKKYTGHFRDPVVFEKDNKLFMLNGAQTLENKGVLNVYEFQDEEWKWSKDILIDENDEQNSYMVECPNYFNIENKEYIFACLEQETSLAEGSHFVKYREVKVDNKANFKFKSKLKKIDLGFDFYAPQIFSNTENRIIMLGWLGNSKSNPFPKELKTWSNHLTVPRQLTLKNDLLYQMPVKELEKLRLNKIDLKNNIFNYQNGIVEIISQKVANENFEIIIKSKKKNIIIKNENNIFSIDRSLMDYNDELNLPSKINFDNLKIDSIRILIDRSCLEIFINEGEHAISLRFFIKNHNQIETNLKNLKVFQLDSNKYVWNNIIFKNELKEK</sequence>
<dbReference type="Proteomes" id="UP000063919">
    <property type="component" value="Chromosome"/>
</dbReference>
<dbReference type="InterPro" id="IPR013189">
    <property type="entry name" value="Glyco_hydro_32_C"/>
</dbReference>
<organism evidence="8 9">
    <name type="scientific">Spiroplasma cantharicola</name>
    <dbReference type="NCBI Taxonomy" id="362837"/>
    <lineage>
        <taxon>Bacteria</taxon>
        <taxon>Bacillati</taxon>
        <taxon>Mycoplasmatota</taxon>
        <taxon>Mollicutes</taxon>
        <taxon>Entomoplasmatales</taxon>
        <taxon>Spiroplasmataceae</taxon>
        <taxon>Spiroplasma</taxon>
    </lineage>
</organism>
<gene>
    <name evidence="8" type="primary">scrB</name>
    <name evidence="8" type="ORF">SCANT_v1c05810</name>
</gene>
<dbReference type="Pfam" id="PF08244">
    <property type="entry name" value="Glyco_hydro_32C"/>
    <property type="match status" value="1"/>
</dbReference>
<dbReference type="EC" id="3.2.1.26" evidence="2"/>
<dbReference type="SUPFAM" id="SSF75005">
    <property type="entry name" value="Arabinanase/levansucrase/invertase"/>
    <property type="match status" value="1"/>
</dbReference>
<dbReference type="InterPro" id="IPR001362">
    <property type="entry name" value="Glyco_hydro_32"/>
</dbReference>
<dbReference type="RefSeq" id="WP_053946245.1">
    <property type="nucleotide sequence ID" value="NZ_CP012622.1"/>
</dbReference>
<keyword evidence="9" id="KW-1185">Reference proteome</keyword>
<keyword evidence="4 5" id="KW-0326">Glycosidase</keyword>
<dbReference type="Pfam" id="PF00251">
    <property type="entry name" value="Glyco_hydro_32N"/>
    <property type="match status" value="1"/>
</dbReference>
<dbReference type="SMART" id="SM00640">
    <property type="entry name" value="Glyco_32"/>
    <property type="match status" value="1"/>
</dbReference>
<evidence type="ECO:0000256" key="2">
    <source>
        <dbReference type="ARBA" id="ARBA00012758"/>
    </source>
</evidence>
<proteinExistence type="inferred from homology"/>
<dbReference type="InterPro" id="IPR013320">
    <property type="entry name" value="ConA-like_dom_sf"/>
</dbReference>
<dbReference type="CDD" id="cd18623">
    <property type="entry name" value="GH32_ScrB-like"/>
    <property type="match status" value="1"/>
</dbReference>
<evidence type="ECO:0000256" key="4">
    <source>
        <dbReference type="ARBA" id="ARBA00023295"/>
    </source>
</evidence>
<dbReference type="SUPFAM" id="SSF49899">
    <property type="entry name" value="Concanavalin A-like lectins/glucanases"/>
    <property type="match status" value="1"/>
</dbReference>
<dbReference type="PANTHER" id="PTHR43101">
    <property type="entry name" value="BETA-FRUCTOSIDASE"/>
    <property type="match status" value="1"/>
</dbReference>
<evidence type="ECO:0000256" key="3">
    <source>
        <dbReference type="ARBA" id="ARBA00022801"/>
    </source>
</evidence>
<dbReference type="GO" id="GO:0004564">
    <property type="term" value="F:beta-fructofuranosidase activity"/>
    <property type="evidence" value="ECO:0007669"/>
    <property type="project" value="UniProtKB-EC"/>
</dbReference>
<feature type="domain" description="Glycosyl hydrolase family 32 N-terminal" evidence="6">
    <location>
        <begin position="34"/>
        <end position="333"/>
    </location>
</feature>
<dbReference type="AlphaFoldDB" id="A0A0M4K1J8"/>
<dbReference type="GO" id="GO:0005975">
    <property type="term" value="P:carbohydrate metabolic process"/>
    <property type="evidence" value="ECO:0007669"/>
    <property type="project" value="InterPro"/>
</dbReference>
<dbReference type="Gene3D" id="2.60.120.560">
    <property type="entry name" value="Exo-inulinase, domain 1"/>
    <property type="match status" value="1"/>
</dbReference>
<evidence type="ECO:0000259" key="6">
    <source>
        <dbReference type="Pfam" id="PF00251"/>
    </source>
</evidence>
<evidence type="ECO:0000313" key="8">
    <source>
        <dbReference type="EMBL" id="ALD66487.1"/>
    </source>
</evidence>
<dbReference type="PATRIC" id="fig|362837.3.peg.594"/>
<dbReference type="KEGG" id="scj:SCANT_v1c05810"/>
<accession>A0A0M4K1J8</accession>
<feature type="domain" description="Glycosyl hydrolase family 32 C-terminal" evidence="7">
    <location>
        <begin position="365"/>
        <end position="453"/>
    </location>
</feature>
<dbReference type="OrthoDB" id="9759709at2"/>
<keyword evidence="3 5" id="KW-0378">Hydrolase</keyword>
<evidence type="ECO:0000256" key="5">
    <source>
        <dbReference type="RuleBase" id="RU362110"/>
    </source>
</evidence>
<dbReference type="InterPro" id="IPR051214">
    <property type="entry name" value="GH32_Enzymes"/>
</dbReference>